<comment type="caution">
    <text evidence="4">The sequence shown here is derived from an EMBL/GenBank/DDBJ whole genome shotgun (WGS) entry which is preliminary data.</text>
</comment>
<reference evidence="4 5" key="1">
    <citation type="submission" date="2019-07" db="EMBL/GenBank/DDBJ databases">
        <title>Draft genome assembly of a fouling barnacle, Amphibalanus amphitrite (Darwin, 1854): The first reference genome for Thecostraca.</title>
        <authorList>
            <person name="Kim W."/>
        </authorList>
    </citation>
    <scope>NUCLEOTIDE SEQUENCE [LARGE SCALE GENOMIC DNA]</scope>
    <source>
        <strain evidence="4">SNU_AA5</strain>
        <tissue evidence="4">Soma without cirri and trophi</tissue>
    </source>
</reference>
<feature type="domain" description="Mab-21-like HhH/H2TH-like" evidence="3">
    <location>
        <begin position="265"/>
        <end position="363"/>
    </location>
</feature>
<name>A0A6A4VFP2_AMPAM</name>
<proteinExistence type="inferred from homology"/>
<comment type="similarity">
    <text evidence="1">Belongs to the mab-21 family.</text>
</comment>
<evidence type="ECO:0000313" key="4">
    <source>
        <dbReference type="EMBL" id="KAF0288291.1"/>
    </source>
</evidence>
<dbReference type="InterPro" id="IPR046906">
    <property type="entry name" value="Mab-21_HhH/H2TH-like"/>
</dbReference>
<dbReference type="AlphaFoldDB" id="A0A6A4VFP2"/>
<dbReference type="Pfam" id="PF03281">
    <property type="entry name" value="Mab-21"/>
    <property type="match status" value="1"/>
</dbReference>
<dbReference type="Gene3D" id="1.10.1410.40">
    <property type="match status" value="1"/>
</dbReference>
<evidence type="ECO:0000313" key="5">
    <source>
        <dbReference type="Proteomes" id="UP000440578"/>
    </source>
</evidence>
<dbReference type="PANTHER" id="PTHR10656:SF70">
    <property type="entry name" value="PROTEIN MAB-21-RELATED"/>
    <property type="match status" value="1"/>
</dbReference>
<dbReference type="Proteomes" id="UP000440578">
    <property type="component" value="Unassembled WGS sequence"/>
</dbReference>
<dbReference type="EMBL" id="VIIS01002118">
    <property type="protein sequence ID" value="KAF0288291.1"/>
    <property type="molecule type" value="Genomic_DNA"/>
</dbReference>
<dbReference type="Gene3D" id="3.30.460.90">
    <property type="match status" value="1"/>
</dbReference>
<organism evidence="4 5">
    <name type="scientific">Amphibalanus amphitrite</name>
    <name type="common">Striped barnacle</name>
    <name type="synonym">Balanus amphitrite</name>
    <dbReference type="NCBI Taxonomy" id="1232801"/>
    <lineage>
        <taxon>Eukaryota</taxon>
        <taxon>Metazoa</taxon>
        <taxon>Ecdysozoa</taxon>
        <taxon>Arthropoda</taxon>
        <taxon>Crustacea</taxon>
        <taxon>Multicrustacea</taxon>
        <taxon>Cirripedia</taxon>
        <taxon>Thoracica</taxon>
        <taxon>Thoracicalcarea</taxon>
        <taxon>Balanomorpha</taxon>
        <taxon>Balanoidea</taxon>
        <taxon>Balanidae</taxon>
        <taxon>Amphibalaninae</taxon>
        <taxon>Amphibalanus</taxon>
    </lineage>
</organism>
<keyword evidence="5" id="KW-1185">Reference proteome</keyword>
<feature type="domain" description="Mab-21-like nucleotidyltransferase" evidence="2">
    <location>
        <begin position="82"/>
        <end position="263"/>
    </location>
</feature>
<dbReference type="FunFam" id="3.30.460.90:FF:000001">
    <property type="entry name" value="protein mab-21-like 2"/>
    <property type="match status" value="1"/>
</dbReference>
<evidence type="ECO:0000259" key="3">
    <source>
        <dbReference type="Pfam" id="PF20266"/>
    </source>
</evidence>
<protein>
    <submittedName>
        <fullName evidence="4">Protein mab-21-like</fullName>
    </submittedName>
</protein>
<evidence type="ECO:0000259" key="2">
    <source>
        <dbReference type="Pfam" id="PF03281"/>
    </source>
</evidence>
<dbReference type="SMART" id="SM01265">
    <property type="entry name" value="Mab-21"/>
    <property type="match status" value="1"/>
</dbReference>
<dbReference type="PANTHER" id="PTHR10656">
    <property type="entry name" value="CELL FATE DETERMINING PROTEIN MAB21-RELATED"/>
    <property type="match status" value="1"/>
</dbReference>
<sequence>MLDLAKMPTDGLGGHLGSEVLSAQSQALFHFNRYYAERVQARKAAVAKTVREVCKVVQDILKEVEVQEPRVISSLTECNGRFEGLEVLSPTEFEVVLYLNQMGEFNFVDDGTIPGCSVLKLSDGRKRSMSLWIEFITASGYLSARKMRAKLQTLCAQACDKSHYRDCVKMIGDTTEVRMRIRDRYVVQVTPSFRCAGVWPRSGAHWPVPGIPWPLPSLVAEVKAEGFDLLSKESQAIQSKQNSMEGDAWVLSFNEAENRLLYGGCRKRVLSLMKTLRDRHLDLPGSPVTSYHLKILLLYECEKHPRELEWDESAIYDRVLGLLVQLISCLQNRRCPHYFLPALNLYKGISPAAMDTAAKQVWRLLRDLMFNPKALEKL</sequence>
<dbReference type="InterPro" id="IPR046903">
    <property type="entry name" value="Mab-21-like_nuc_Trfase"/>
</dbReference>
<dbReference type="InterPro" id="IPR024810">
    <property type="entry name" value="MAB21L/cGLR"/>
</dbReference>
<gene>
    <name evidence="4" type="ORF">FJT64_013280</name>
</gene>
<dbReference type="OrthoDB" id="5961151at2759"/>
<accession>A0A6A4VFP2</accession>
<evidence type="ECO:0000256" key="1">
    <source>
        <dbReference type="ARBA" id="ARBA00008307"/>
    </source>
</evidence>
<dbReference type="Pfam" id="PF20266">
    <property type="entry name" value="Mab-21_C"/>
    <property type="match status" value="1"/>
</dbReference>